<dbReference type="Proteomes" id="UP000001292">
    <property type="component" value="Unassembled WGS sequence"/>
</dbReference>
<evidence type="ECO:0000313" key="4">
    <source>
        <dbReference type="Proteomes" id="UP000001292"/>
    </source>
</evidence>
<feature type="signal peptide" evidence="1">
    <location>
        <begin position="1"/>
        <end position="19"/>
    </location>
</feature>
<dbReference type="InterPro" id="IPR036508">
    <property type="entry name" value="Chitin-bd_dom_sf"/>
</dbReference>
<dbReference type="SUPFAM" id="SSF57625">
    <property type="entry name" value="Invertebrate chitin-binding proteins"/>
    <property type="match status" value="1"/>
</dbReference>
<dbReference type="AlphaFoldDB" id="B4HEY5"/>
<dbReference type="InterPro" id="IPR002557">
    <property type="entry name" value="Chitin-bd_dom"/>
</dbReference>
<reference evidence="3 4" key="1">
    <citation type="journal article" date="2007" name="Nature">
        <title>Evolution of genes and genomes on the Drosophila phylogeny.</title>
        <authorList>
            <consortium name="Drosophila 12 Genomes Consortium"/>
            <person name="Clark A.G."/>
            <person name="Eisen M.B."/>
            <person name="Smith D.R."/>
            <person name="Bergman C.M."/>
            <person name="Oliver B."/>
            <person name="Markow T.A."/>
            <person name="Kaufman T.C."/>
            <person name="Kellis M."/>
            <person name="Gelbart W."/>
            <person name="Iyer V.N."/>
            <person name="Pollard D.A."/>
            <person name="Sackton T.B."/>
            <person name="Larracuente A.M."/>
            <person name="Singh N.D."/>
            <person name="Abad J.P."/>
            <person name="Abt D.N."/>
            <person name="Adryan B."/>
            <person name="Aguade M."/>
            <person name="Akashi H."/>
            <person name="Anderson W.W."/>
            <person name="Aquadro C.F."/>
            <person name="Ardell D.H."/>
            <person name="Arguello R."/>
            <person name="Artieri C.G."/>
            <person name="Barbash D.A."/>
            <person name="Barker D."/>
            <person name="Barsanti P."/>
            <person name="Batterham P."/>
            <person name="Batzoglou S."/>
            <person name="Begun D."/>
            <person name="Bhutkar A."/>
            <person name="Blanco E."/>
            <person name="Bosak S.A."/>
            <person name="Bradley R.K."/>
            <person name="Brand A.D."/>
            <person name="Brent M.R."/>
            <person name="Brooks A.N."/>
            <person name="Brown R.H."/>
            <person name="Butlin R.K."/>
            <person name="Caggese C."/>
            <person name="Calvi B.R."/>
            <person name="Bernardo de Carvalho A."/>
            <person name="Caspi A."/>
            <person name="Castrezana S."/>
            <person name="Celniker S.E."/>
            <person name="Chang J.L."/>
            <person name="Chapple C."/>
            <person name="Chatterji S."/>
            <person name="Chinwalla A."/>
            <person name="Civetta A."/>
            <person name="Clifton S.W."/>
            <person name="Comeron J.M."/>
            <person name="Costello J.C."/>
            <person name="Coyne J.A."/>
            <person name="Daub J."/>
            <person name="David R.G."/>
            <person name="Delcher A.L."/>
            <person name="Delehaunty K."/>
            <person name="Do C.B."/>
            <person name="Ebling H."/>
            <person name="Edwards K."/>
            <person name="Eickbush T."/>
            <person name="Evans J.D."/>
            <person name="Filipski A."/>
            <person name="Findeiss S."/>
            <person name="Freyhult E."/>
            <person name="Fulton L."/>
            <person name="Fulton R."/>
            <person name="Garcia A.C."/>
            <person name="Gardiner A."/>
            <person name="Garfield D.A."/>
            <person name="Garvin B.E."/>
            <person name="Gibson G."/>
            <person name="Gilbert D."/>
            <person name="Gnerre S."/>
            <person name="Godfrey J."/>
            <person name="Good R."/>
            <person name="Gotea V."/>
            <person name="Gravely B."/>
            <person name="Greenberg A.J."/>
            <person name="Griffiths-Jones S."/>
            <person name="Gross S."/>
            <person name="Guigo R."/>
            <person name="Gustafson E.A."/>
            <person name="Haerty W."/>
            <person name="Hahn M.W."/>
            <person name="Halligan D.L."/>
            <person name="Halpern A.L."/>
            <person name="Halter G.M."/>
            <person name="Han M.V."/>
            <person name="Heger A."/>
            <person name="Hillier L."/>
            <person name="Hinrichs A.S."/>
            <person name="Holmes I."/>
            <person name="Hoskins R.A."/>
            <person name="Hubisz M.J."/>
            <person name="Hultmark D."/>
            <person name="Huntley M.A."/>
            <person name="Jaffe D.B."/>
            <person name="Jagadeeshan S."/>
            <person name="Jeck W.R."/>
            <person name="Johnson J."/>
            <person name="Jones C.D."/>
            <person name="Jordan W.C."/>
            <person name="Karpen G.H."/>
            <person name="Kataoka E."/>
            <person name="Keightley P.D."/>
            <person name="Kheradpour P."/>
            <person name="Kirkness E.F."/>
            <person name="Koerich L.B."/>
            <person name="Kristiansen K."/>
            <person name="Kudrna D."/>
            <person name="Kulathinal R.J."/>
            <person name="Kumar S."/>
            <person name="Kwok R."/>
            <person name="Lander E."/>
            <person name="Langley C.H."/>
            <person name="Lapoint R."/>
            <person name="Lazzaro B.P."/>
            <person name="Lee S.J."/>
            <person name="Levesque L."/>
            <person name="Li R."/>
            <person name="Lin C.F."/>
            <person name="Lin M.F."/>
            <person name="Lindblad-Toh K."/>
            <person name="Llopart A."/>
            <person name="Long M."/>
            <person name="Low L."/>
            <person name="Lozovsky E."/>
            <person name="Lu J."/>
            <person name="Luo M."/>
            <person name="Machado C.A."/>
            <person name="Makalowski W."/>
            <person name="Marzo M."/>
            <person name="Matsuda M."/>
            <person name="Matzkin L."/>
            <person name="McAllister B."/>
            <person name="McBride C.S."/>
            <person name="McKernan B."/>
            <person name="McKernan K."/>
            <person name="Mendez-Lago M."/>
            <person name="Minx P."/>
            <person name="Mollenhauer M.U."/>
            <person name="Montooth K."/>
            <person name="Mount S.M."/>
            <person name="Mu X."/>
            <person name="Myers E."/>
            <person name="Negre B."/>
            <person name="Newfeld S."/>
            <person name="Nielsen R."/>
            <person name="Noor M.A."/>
            <person name="O'Grady P."/>
            <person name="Pachter L."/>
            <person name="Papaceit M."/>
            <person name="Parisi M.J."/>
            <person name="Parisi M."/>
            <person name="Parts L."/>
            <person name="Pedersen J.S."/>
            <person name="Pesole G."/>
            <person name="Phillippy A.M."/>
            <person name="Ponting C.P."/>
            <person name="Pop M."/>
            <person name="Porcelli D."/>
            <person name="Powell J.R."/>
            <person name="Prohaska S."/>
            <person name="Pruitt K."/>
            <person name="Puig M."/>
            <person name="Quesneville H."/>
            <person name="Ram K.R."/>
            <person name="Rand D."/>
            <person name="Rasmussen M.D."/>
            <person name="Reed L.K."/>
            <person name="Reenan R."/>
            <person name="Reily A."/>
            <person name="Remington K.A."/>
            <person name="Rieger T.T."/>
            <person name="Ritchie M.G."/>
            <person name="Robin C."/>
            <person name="Rogers Y.H."/>
            <person name="Rohde C."/>
            <person name="Rozas J."/>
            <person name="Rubenfield M.J."/>
            <person name="Ruiz A."/>
            <person name="Russo S."/>
            <person name="Salzberg S.L."/>
            <person name="Sanchez-Gracia A."/>
            <person name="Saranga D.J."/>
            <person name="Sato H."/>
            <person name="Schaeffer S.W."/>
            <person name="Schatz M.C."/>
            <person name="Schlenke T."/>
            <person name="Schwartz R."/>
            <person name="Segarra C."/>
            <person name="Singh R.S."/>
            <person name="Sirot L."/>
            <person name="Sirota M."/>
            <person name="Sisneros N.B."/>
            <person name="Smith C.D."/>
            <person name="Smith T.F."/>
            <person name="Spieth J."/>
            <person name="Stage D.E."/>
            <person name="Stark A."/>
            <person name="Stephan W."/>
            <person name="Strausberg R.L."/>
            <person name="Strempel S."/>
            <person name="Sturgill D."/>
            <person name="Sutton G."/>
            <person name="Sutton G.G."/>
            <person name="Tao W."/>
            <person name="Teichmann S."/>
            <person name="Tobari Y.N."/>
            <person name="Tomimura Y."/>
            <person name="Tsolas J.M."/>
            <person name="Valente V.L."/>
            <person name="Venter E."/>
            <person name="Venter J.C."/>
            <person name="Vicario S."/>
            <person name="Vieira F.G."/>
            <person name="Vilella A.J."/>
            <person name="Villasante A."/>
            <person name="Walenz B."/>
            <person name="Wang J."/>
            <person name="Wasserman M."/>
            <person name="Watts T."/>
            <person name="Wilson D."/>
            <person name="Wilson R.K."/>
            <person name="Wing R.A."/>
            <person name="Wolfner M.F."/>
            <person name="Wong A."/>
            <person name="Wong G.K."/>
            <person name="Wu C.I."/>
            <person name="Wu G."/>
            <person name="Yamamoto D."/>
            <person name="Yang H.P."/>
            <person name="Yang S.P."/>
            <person name="Yorke J.A."/>
            <person name="Yoshida K."/>
            <person name="Zdobnov E."/>
            <person name="Zhang P."/>
            <person name="Zhang Y."/>
            <person name="Zimin A.V."/>
            <person name="Baldwin J."/>
            <person name="Abdouelleil A."/>
            <person name="Abdulkadir J."/>
            <person name="Abebe A."/>
            <person name="Abera B."/>
            <person name="Abreu J."/>
            <person name="Acer S.C."/>
            <person name="Aftuck L."/>
            <person name="Alexander A."/>
            <person name="An P."/>
            <person name="Anderson E."/>
            <person name="Anderson S."/>
            <person name="Arachi H."/>
            <person name="Azer M."/>
            <person name="Bachantsang P."/>
            <person name="Barry A."/>
            <person name="Bayul T."/>
            <person name="Berlin A."/>
            <person name="Bessette D."/>
            <person name="Bloom T."/>
            <person name="Blye J."/>
            <person name="Boguslavskiy L."/>
            <person name="Bonnet C."/>
            <person name="Boukhgalter B."/>
            <person name="Bourzgui I."/>
            <person name="Brown A."/>
            <person name="Cahill P."/>
            <person name="Channer S."/>
            <person name="Cheshatsang Y."/>
            <person name="Chuda L."/>
            <person name="Citroen M."/>
            <person name="Collymore A."/>
            <person name="Cooke P."/>
            <person name="Costello M."/>
            <person name="D'Aco K."/>
            <person name="Daza R."/>
            <person name="De Haan G."/>
            <person name="DeGray S."/>
            <person name="DeMaso C."/>
            <person name="Dhargay N."/>
            <person name="Dooley K."/>
            <person name="Dooley E."/>
            <person name="Doricent M."/>
            <person name="Dorje P."/>
            <person name="Dorjee K."/>
            <person name="Dupes A."/>
            <person name="Elong R."/>
            <person name="Falk J."/>
            <person name="Farina A."/>
            <person name="Faro S."/>
            <person name="Ferguson D."/>
            <person name="Fisher S."/>
            <person name="Foley C.D."/>
            <person name="Franke A."/>
            <person name="Friedrich D."/>
            <person name="Gadbois L."/>
            <person name="Gearin G."/>
            <person name="Gearin C.R."/>
            <person name="Giannoukos G."/>
            <person name="Goode T."/>
            <person name="Graham J."/>
            <person name="Grandbois E."/>
            <person name="Grewal S."/>
            <person name="Gyaltsen K."/>
            <person name="Hafez N."/>
            <person name="Hagos B."/>
            <person name="Hall J."/>
            <person name="Henson C."/>
            <person name="Hollinger A."/>
            <person name="Honan T."/>
            <person name="Huard M.D."/>
            <person name="Hughes L."/>
            <person name="Hurhula B."/>
            <person name="Husby M.E."/>
            <person name="Kamat A."/>
            <person name="Kanga B."/>
            <person name="Kashin S."/>
            <person name="Khazanovich D."/>
            <person name="Kisner P."/>
            <person name="Lance K."/>
            <person name="Lara M."/>
            <person name="Lee W."/>
            <person name="Lennon N."/>
            <person name="Letendre F."/>
            <person name="LeVine R."/>
            <person name="Lipovsky A."/>
            <person name="Liu X."/>
            <person name="Liu J."/>
            <person name="Liu S."/>
            <person name="Lokyitsang T."/>
            <person name="Lokyitsang Y."/>
            <person name="Lubonja R."/>
            <person name="Lui A."/>
            <person name="MacDonald P."/>
            <person name="Magnisalis V."/>
            <person name="Maru K."/>
            <person name="Matthews C."/>
            <person name="McCusker W."/>
            <person name="McDonough S."/>
            <person name="Mehta T."/>
            <person name="Meldrim J."/>
            <person name="Meneus L."/>
            <person name="Mihai O."/>
            <person name="Mihalev A."/>
            <person name="Mihova T."/>
            <person name="Mittelman R."/>
            <person name="Mlenga V."/>
            <person name="Montmayeur A."/>
            <person name="Mulrain L."/>
            <person name="Navidi A."/>
            <person name="Naylor J."/>
            <person name="Negash T."/>
            <person name="Nguyen T."/>
            <person name="Nguyen N."/>
            <person name="Nicol R."/>
            <person name="Norbu C."/>
            <person name="Norbu N."/>
            <person name="Novod N."/>
            <person name="O'Neill B."/>
            <person name="Osman S."/>
            <person name="Markiewicz E."/>
            <person name="Oyono O.L."/>
            <person name="Patti C."/>
            <person name="Phunkhang P."/>
            <person name="Pierre F."/>
            <person name="Priest M."/>
            <person name="Raghuraman S."/>
            <person name="Rege F."/>
            <person name="Reyes R."/>
            <person name="Rise C."/>
            <person name="Rogov P."/>
            <person name="Ross K."/>
            <person name="Ryan E."/>
            <person name="Settipalli S."/>
            <person name="Shea T."/>
            <person name="Sherpa N."/>
            <person name="Shi L."/>
            <person name="Shih D."/>
            <person name="Sparrow T."/>
            <person name="Spaulding J."/>
            <person name="Stalker J."/>
            <person name="Stange-Thomann N."/>
            <person name="Stavropoulos S."/>
            <person name="Stone C."/>
            <person name="Strader C."/>
            <person name="Tesfaye S."/>
            <person name="Thomson T."/>
            <person name="Thoulutsang Y."/>
            <person name="Thoulutsang D."/>
            <person name="Topham K."/>
            <person name="Topping I."/>
            <person name="Tsamla T."/>
            <person name="Vassiliev H."/>
            <person name="Vo A."/>
            <person name="Wangchuk T."/>
            <person name="Wangdi T."/>
            <person name="Weiand M."/>
            <person name="Wilkinson J."/>
            <person name="Wilson A."/>
            <person name="Yadav S."/>
            <person name="Young G."/>
            <person name="Yu Q."/>
            <person name="Zembek L."/>
            <person name="Zhong D."/>
            <person name="Zimmer A."/>
            <person name="Zwirko Z."/>
            <person name="Jaffe D.B."/>
            <person name="Alvarez P."/>
            <person name="Brockman W."/>
            <person name="Butler J."/>
            <person name="Chin C."/>
            <person name="Gnerre S."/>
            <person name="Grabherr M."/>
            <person name="Kleber M."/>
            <person name="Mauceli E."/>
            <person name="MacCallum I."/>
        </authorList>
    </citation>
    <scope>NUCLEOTIDE SEQUENCE [LARGE SCALE GENOMIC DNA]</scope>
    <source>
        <strain evidence="4">Rob3c / Tucson 14021-0248.25</strain>
    </source>
</reference>
<evidence type="ECO:0000259" key="2">
    <source>
        <dbReference type="PROSITE" id="PS50940"/>
    </source>
</evidence>
<evidence type="ECO:0000313" key="3">
    <source>
        <dbReference type="EMBL" id="EDW41154.1"/>
    </source>
</evidence>
<sequence>MQVVKVLWAFLWILPKALGKDFCAGQSFGSRAVDSADPQSYYLCLGFIGPIKNTCKNGYLFDAQTQGCVIMNNATQSIKKSNDIKKEVNIKQNISVDRPVIFNIFGNFNFFASLWGNSHEATPSPLKHNPIAHFQFINSAVGVEPLSQDNLAEKDKKDIIFSFLDSYPTEGATDSSTQESSTRVPERCFIDCIYTRKFHTRKSLKHRSILR</sequence>
<protein>
    <submittedName>
        <fullName evidence="3">GM24715</fullName>
    </submittedName>
</protein>
<dbReference type="GO" id="GO:0005576">
    <property type="term" value="C:extracellular region"/>
    <property type="evidence" value="ECO:0007669"/>
    <property type="project" value="InterPro"/>
</dbReference>
<dbReference type="PROSITE" id="PS50940">
    <property type="entry name" value="CHIT_BIND_II"/>
    <property type="match status" value="1"/>
</dbReference>
<evidence type="ECO:0000256" key="1">
    <source>
        <dbReference type="SAM" id="SignalP"/>
    </source>
</evidence>
<accession>B4HEY5</accession>
<keyword evidence="4" id="KW-1185">Reference proteome</keyword>
<feature type="chain" id="PRO_5002808308" evidence="1">
    <location>
        <begin position="20"/>
        <end position="211"/>
    </location>
</feature>
<gene>
    <name evidence="3" type="primary">Dsec\GM24715</name>
    <name evidence="3" type="ORF">Dsec_GM24715</name>
</gene>
<dbReference type="GO" id="GO:0008061">
    <property type="term" value="F:chitin binding"/>
    <property type="evidence" value="ECO:0007669"/>
    <property type="project" value="InterPro"/>
</dbReference>
<dbReference type="EMBL" id="CH480815">
    <property type="protein sequence ID" value="EDW41154.1"/>
    <property type="molecule type" value="Genomic_DNA"/>
</dbReference>
<dbReference type="Pfam" id="PF01607">
    <property type="entry name" value="CBM_14"/>
    <property type="match status" value="1"/>
</dbReference>
<dbReference type="HOGENOM" id="CLU_1306032_0_0_1"/>
<keyword evidence="1" id="KW-0732">Signal</keyword>
<feature type="domain" description="Chitin-binding type-2" evidence="2">
    <location>
        <begin position="20"/>
        <end position="79"/>
    </location>
</feature>
<organism evidence="4">
    <name type="scientific">Drosophila sechellia</name>
    <name type="common">Fruit fly</name>
    <dbReference type="NCBI Taxonomy" id="7238"/>
    <lineage>
        <taxon>Eukaryota</taxon>
        <taxon>Metazoa</taxon>
        <taxon>Ecdysozoa</taxon>
        <taxon>Arthropoda</taxon>
        <taxon>Hexapoda</taxon>
        <taxon>Insecta</taxon>
        <taxon>Pterygota</taxon>
        <taxon>Neoptera</taxon>
        <taxon>Endopterygota</taxon>
        <taxon>Diptera</taxon>
        <taxon>Brachycera</taxon>
        <taxon>Muscomorpha</taxon>
        <taxon>Ephydroidea</taxon>
        <taxon>Drosophilidae</taxon>
        <taxon>Drosophila</taxon>
        <taxon>Sophophora</taxon>
    </lineage>
</organism>
<proteinExistence type="predicted"/>
<name>B4HEY5_DROSE</name>
<dbReference type="STRING" id="7238.B4HEY5"/>
<dbReference type="KEGG" id="dse:6605331"/>